<evidence type="ECO:0000256" key="1">
    <source>
        <dbReference type="SAM" id="Phobius"/>
    </source>
</evidence>
<gene>
    <name evidence="2" type="ORF">SAMN02745132_02584</name>
</gene>
<protein>
    <submittedName>
        <fullName evidence="2">Uncharacterized protein</fullName>
    </submittedName>
</protein>
<keyword evidence="1" id="KW-0472">Membrane</keyword>
<dbReference type="AlphaFoldDB" id="A0A1T4UV31"/>
<keyword evidence="1" id="KW-0812">Transmembrane</keyword>
<evidence type="ECO:0000313" key="2">
    <source>
        <dbReference type="EMBL" id="SKA56563.1"/>
    </source>
</evidence>
<feature type="transmembrane region" description="Helical" evidence="1">
    <location>
        <begin position="14"/>
        <end position="36"/>
    </location>
</feature>
<dbReference type="RefSeq" id="WP_139367762.1">
    <property type="nucleotide sequence ID" value="NZ_FUXU01000032.1"/>
</dbReference>
<dbReference type="EMBL" id="FUXU01000032">
    <property type="protein sequence ID" value="SKA56563.1"/>
    <property type="molecule type" value="Genomic_DNA"/>
</dbReference>
<proteinExistence type="predicted"/>
<evidence type="ECO:0000313" key="3">
    <source>
        <dbReference type="Proteomes" id="UP000190162"/>
    </source>
</evidence>
<reference evidence="3" key="1">
    <citation type="submission" date="2017-02" db="EMBL/GenBank/DDBJ databases">
        <authorList>
            <person name="Varghese N."/>
            <person name="Submissions S."/>
        </authorList>
    </citation>
    <scope>NUCLEOTIDE SEQUENCE [LARGE SCALE GENOMIC DNA]</scope>
    <source>
        <strain evidence="3">DSM 22720</strain>
    </source>
</reference>
<name>A0A1T4UV31_9GAMM</name>
<sequence>MEYTTLTFSISVPVIHHLFDLFVFWFCFGSLILMPWSIYRAQNRGAIYQNLTSVKGIPWLFLILMLWPRALWSVIRDWNKVE</sequence>
<keyword evidence="3" id="KW-1185">Reference proteome</keyword>
<feature type="transmembrane region" description="Helical" evidence="1">
    <location>
        <begin position="57"/>
        <end position="75"/>
    </location>
</feature>
<dbReference type="Proteomes" id="UP000190162">
    <property type="component" value="Unassembled WGS sequence"/>
</dbReference>
<accession>A0A1T4UV31</accession>
<organism evidence="2 3">
    <name type="scientific">Enterovibrio nigricans DSM 22720</name>
    <dbReference type="NCBI Taxonomy" id="1121868"/>
    <lineage>
        <taxon>Bacteria</taxon>
        <taxon>Pseudomonadati</taxon>
        <taxon>Pseudomonadota</taxon>
        <taxon>Gammaproteobacteria</taxon>
        <taxon>Vibrionales</taxon>
        <taxon>Vibrionaceae</taxon>
        <taxon>Enterovibrio</taxon>
    </lineage>
</organism>
<keyword evidence="1" id="KW-1133">Transmembrane helix</keyword>